<dbReference type="EnsemblPlants" id="QL09p054483:mrna">
    <property type="protein sequence ID" value="QL09p054483:mrna"/>
    <property type="gene ID" value="QL09p054483"/>
</dbReference>
<dbReference type="InterPro" id="IPR008271">
    <property type="entry name" value="Ser/Thr_kinase_AS"/>
</dbReference>
<keyword evidence="4 11" id="KW-0547">Nucleotide-binding</keyword>
<dbReference type="Gene3D" id="2.90.10.10">
    <property type="entry name" value="Bulb-type lectin domain"/>
    <property type="match status" value="1"/>
</dbReference>
<evidence type="ECO:0000256" key="8">
    <source>
        <dbReference type="ARBA" id="ARBA00023180"/>
    </source>
</evidence>
<keyword evidence="3" id="KW-0732">Signal</keyword>
<dbReference type="GO" id="GO:0048544">
    <property type="term" value="P:recognition of pollen"/>
    <property type="evidence" value="ECO:0007669"/>
    <property type="project" value="InterPro"/>
</dbReference>
<dbReference type="SUPFAM" id="SSF51110">
    <property type="entry name" value="alpha-D-mannose-specific plant lectins"/>
    <property type="match status" value="1"/>
</dbReference>
<feature type="transmembrane region" description="Helical" evidence="12">
    <location>
        <begin position="433"/>
        <end position="455"/>
    </location>
</feature>
<gene>
    <name evidence="16" type="primary">LOC115959528</name>
</gene>
<keyword evidence="6 11" id="KW-0067">ATP-binding</keyword>
<dbReference type="PANTHER" id="PTHR32444:SF234">
    <property type="entry name" value="RECEPTOR-LIKE SERINE_THREONINE-PROTEIN KINASE"/>
    <property type="match status" value="1"/>
</dbReference>
<dbReference type="Pfam" id="PF08276">
    <property type="entry name" value="PAN_2"/>
    <property type="match status" value="1"/>
</dbReference>
<dbReference type="Gene3D" id="1.10.510.10">
    <property type="entry name" value="Transferase(Phosphotransferase) domain 1"/>
    <property type="match status" value="1"/>
</dbReference>
<evidence type="ECO:0000256" key="12">
    <source>
        <dbReference type="SAM" id="Phobius"/>
    </source>
</evidence>
<evidence type="ECO:0000313" key="17">
    <source>
        <dbReference type="Proteomes" id="UP000594261"/>
    </source>
</evidence>
<keyword evidence="7" id="KW-1015">Disulfide bond</keyword>
<dbReference type="RefSeq" id="XP_030933823.1">
    <property type="nucleotide sequence ID" value="XM_031077963.1"/>
</dbReference>
<name>A0A7N2MM92_QUELO</name>
<evidence type="ECO:0000256" key="11">
    <source>
        <dbReference type="PIRNR" id="PIRNR000641"/>
    </source>
</evidence>
<dbReference type="InterPro" id="IPR036426">
    <property type="entry name" value="Bulb-type_lectin_dom_sf"/>
</dbReference>
<feature type="domain" description="Protein kinase" evidence="13">
    <location>
        <begin position="486"/>
        <end position="803"/>
    </location>
</feature>
<dbReference type="EC" id="2.7.11.1" evidence="11"/>
<accession>A0A7N2MM92</accession>
<dbReference type="InterPro" id="IPR003609">
    <property type="entry name" value="Pan_app"/>
</dbReference>
<dbReference type="InParanoid" id="A0A7N2MM92"/>
<keyword evidence="12" id="KW-1133">Transmembrane helix</keyword>
<dbReference type="FunFam" id="2.90.10.10:FF:000001">
    <property type="entry name" value="G-type lectin S-receptor-like serine/threonine-protein kinase"/>
    <property type="match status" value="1"/>
</dbReference>
<dbReference type="SMART" id="SM00108">
    <property type="entry name" value="B_lectin"/>
    <property type="match status" value="1"/>
</dbReference>
<feature type="domain" description="Apple" evidence="15">
    <location>
        <begin position="334"/>
        <end position="416"/>
    </location>
</feature>
<dbReference type="InterPro" id="IPR001245">
    <property type="entry name" value="Ser-Thr/Tyr_kinase_cat_dom"/>
</dbReference>
<evidence type="ECO:0000256" key="6">
    <source>
        <dbReference type="ARBA" id="ARBA00022840"/>
    </source>
</evidence>
<dbReference type="InterPro" id="IPR000719">
    <property type="entry name" value="Prot_kinase_dom"/>
</dbReference>
<evidence type="ECO:0000259" key="14">
    <source>
        <dbReference type="PROSITE" id="PS50927"/>
    </source>
</evidence>
<dbReference type="FunFam" id="3.30.200.20:FF:000195">
    <property type="entry name" value="G-type lectin S-receptor-like serine/threonine-protein kinase"/>
    <property type="match status" value="1"/>
</dbReference>
<dbReference type="InterPro" id="IPR001480">
    <property type="entry name" value="Bulb-type_lectin_dom"/>
</dbReference>
<dbReference type="Gene3D" id="3.30.200.20">
    <property type="entry name" value="Phosphorylase Kinase, domain 1"/>
    <property type="match status" value="1"/>
</dbReference>
<dbReference type="Gramene" id="QL09p054483:mrna">
    <property type="protein sequence ID" value="QL09p054483:mrna"/>
    <property type="gene ID" value="QL09p054483"/>
</dbReference>
<comment type="catalytic activity">
    <reaction evidence="9 11">
        <text>L-threonyl-[protein] + ATP = O-phospho-L-threonyl-[protein] + ADP + H(+)</text>
        <dbReference type="Rhea" id="RHEA:46608"/>
        <dbReference type="Rhea" id="RHEA-COMP:11060"/>
        <dbReference type="Rhea" id="RHEA-COMP:11605"/>
        <dbReference type="ChEBI" id="CHEBI:15378"/>
        <dbReference type="ChEBI" id="CHEBI:30013"/>
        <dbReference type="ChEBI" id="CHEBI:30616"/>
        <dbReference type="ChEBI" id="CHEBI:61977"/>
        <dbReference type="ChEBI" id="CHEBI:456216"/>
        <dbReference type="EC" id="2.7.11.1"/>
    </reaction>
</comment>
<dbReference type="SMART" id="SM00473">
    <property type="entry name" value="PAN_AP"/>
    <property type="match status" value="1"/>
</dbReference>
<dbReference type="CDD" id="cd14066">
    <property type="entry name" value="STKc_IRAK"/>
    <property type="match status" value="1"/>
</dbReference>
<dbReference type="KEGG" id="qlo:115959528"/>
<evidence type="ECO:0000256" key="3">
    <source>
        <dbReference type="ARBA" id="ARBA00022729"/>
    </source>
</evidence>
<dbReference type="Proteomes" id="UP000594261">
    <property type="component" value="Chromosome 9"/>
</dbReference>
<keyword evidence="1 11" id="KW-0723">Serine/threonine-protein kinase</keyword>
<dbReference type="GeneID" id="115959528"/>
<dbReference type="PROSITE" id="PS50011">
    <property type="entry name" value="PROTEIN_KINASE_DOM"/>
    <property type="match status" value="1"/>
</dbReference>
<evidence type="ECO:0000256" key="4">
    <source>
        <dbReference type="ARBA" id="ARBA00022741"/>
    </source>
</evidence>
<dbReference type="OrthoDB" id="1554465at2759"/>
<dbReference type="PIRSF" id="PIRSF000641">
    <property type="entry name" value="SRK"/>
    <property type="match status" value="1"/>
</dbReference>
<keyword evidence="17" id="KW-1185">Reference proteome</keyword>
<dbReference type="SUPFAM" id="SSF56112">
    <property type="entry name" value="Protein kinase-like (PK-like)"/>
    <property type="match status" value="1"/>
</dbReference>
<reference evidence="16 17" key="1">
    <citation type="journal article" date="2016" name="G3 (Bethesda)">
        <title>First Draft Assembly and Annotation of the Genome of a California Endemic Oak Quercus lobata Nee (Fagaceae).</title>
        <authorList>
            <person name="Sork V.L."/>
            <person name="Fitz-Gibbon S.T."/>
            <person name="Puiu D."/>
            <person name="Crepeau M."/>
            <person name="Gugger P.F."/>
            <person name="Sherman R."/>
            <person name="Stevens K."/>
            <person name="Langley C.H."/>
            <person name="Pellegrini M."/>
            <person name="Salzberg S.L."/>
        </authorList>
    </citation>
    <scope>NUCLEOTIDE SEQUENCE [LARGE SCALE GENOMIC DNA]</scope>
    <source>
        <strain evidence="16 17">cv. SW786</strain>
    </source>
</reference>
<proteinExistence type="inferred from homology"/>
<dbReference type="EMBL" id="LRBV02000009">
    <property type="status" value="NOT_ANNOTATED_CDS"/>
    <property type="molecule type" value="Genomic_DNA"/>
</dbReference>
<protein>
    <recommendedName>
        <fullName evidence="11">Receptor-like serine/threonine-protein kinase</fullName>
        <ecNumber evidence="11">2.7.11.1</ecNumber>
    </recommendedName>
</protein>
<dbReference type="AlphaFoldDB" id="A0A7N2MM92"/>
<dbReference type="CDD" id="cd01098">
    <property type="entry name" value="PAN_AP_plant"/>
    <property type="match status" value="1"/>
</dbReference>
<evidence type="ECO:0000256" key="10">
    <source>
        <dbReference type="ARBA" id="ARBA00048679"/>
    </source>
</evidence>
<dbReference type="InterPro" id="IPR000858">
    <property type="entry name" value="S_locus_glycoprot_dom"/>
</dbReference>
<keyword evidence="8" id="KW-0325">Glycoprotein</keyword>
<dbReference type="GO" id="GO:0005524">
    <property type="term" value="F:ATP binding"/>
    <property type="evidence" value="ECO:0007669"/>
    <property type="project" value="UniProtKB-KW"/>
</dbReference>
<dbReference type="Pfam" id="PF01453">
    <property type="entry name" value="B_lectin"/>
    <property type="match status" value="1"/>
</dbReference>
<evidence type="ECO:0000259" key="13">
    <source>
        <dbReference type="PROSITE" id="PS50011"/>
    </source>
</evidence>
<evidence type="ECO:0000256" key="2">
    <source>
        <dbReference type="ARBA" id="ARBA00022679"/>
    </source>
</evidence>
<keyword evidence="12" id="KW-0472">Membrane</keyword>
<dbReference type="FunFam" id="1.10.510.10:FF:000060">
    <property type="entry name" value="G-type lectin S-receptor-like serine/threonine-protein kinase"/>
    <property type="match status" value="1"/>
</dbReference>
<dbReference type="PROSITE" id="PS50948">
    <property type="entry name" value="PAN"/>
    <property type="match status" value="1"/>
</dbReference>
<dbReference type="PROSITE" id="PS50927">
    <property type="entry name" value="BULB_LECTIN"/>
    <property type="match status" value="1"/>
</dbReference>
<dbReference type="Pfam" id="PF07714">
    <property type="entry name" value="PK_Tyr_Ser-Thr"/>
    <property type="match status" value="1"/>
</dbReference>
<organism evidence="16 17">
    <name type="scientific">Quercus lobata</name>
    <name type="common">Valley oak</name>
    <dbReference type="NCBI Taxonomy" id="97700"/>
    <lineage>
        <taxon>Eukaryota</taxon>
        <taxon>Viridiplantae</taxon>
        <taxon>Streptophyta</taxon>
        <taxon>Embryophyta</taxon>
        <taxon>Tracheophyta</taxon>
        <taxon>Spermatophyta</taxon>
        <taxon>Magnoliopsida</taxon>
        <taxon>eudicotyledons</taxon>
        <taxon>Gunneridae</taxon>
        <taxon>Pentapetalae</taxon>
        <taxon>rosids</taxon>
        <taxon>fabids</taxon>
        <taxon>Fagales</taxon>
        <taxon>Fagaceae</taxon>
        <taxon>Quercus</taxon>
    </lineage>
</organism>
<sequence>MGLLSSILVVTNLLFFLFKISYGVLDSITPSQILSDGDTIVSREGKFVLGFFSPGSSKNRYLGIWYKSIPVQTVVWVANRVRPINDTSGILMINSTGNVNVIQNNSVVWSASPLKEAQSPLLQLLDSGNLVVTDGNSEDYLWQSFDYPSDTMLPGMKFGWDLKRGLNRRLIAWKNWDDPSPVNFIFEITLRNYPESCLRRGSTIYFRSGPWNGYGFSGAPGLKPNPVYSFKFVFNQDEAYFMFTLKQSLYSRALPNQTNSMFQRFTWTEQRWQRFISVPIDYCDTYALCGANARCLITDAPVCQCLKGFKPKSQQRWDSLDWSQGCVRNKRLSCEERSTHGFLKFSGLKLPDTTHSWVNTKMNLEECRAECLNNCTCMAYTNSDIREGTGCAIWFGDLVDIKQFPAGGQDLYIRMHPSELGSIHKLNKKKGEVIIITASIISGLLTLGLLWRLTWKKTNRRRERKKEDVDVPLFDFTTVATATNKFSPANVIGAGGFGPVYKGHLCNGQDIAVKRLSKNSRQGLEEFKNEVVLIAKLQHKNLVKLLGYCVQGEEKMLIYEYMPNKSLDCFIFEQNDTLLAWPKRFDIIIGIVRGLLYLHQDSRLQVIHRDLKASNILLDINLNPKISDFGLARTFVGDESEVKTDRVVGTYGYMSPEYAVDGRFSVKSDVFSMGVLMLEIVSAMKIRKFFHPNHHHNLLGHAWLLWKEGRALELSYTCLEDSHSRSQILRCIQVGLLCVQNFPEDRPIMSCVNSMLTNEEAILPQPKQPGFFIEISPSNSGAILRNEESNIENAVTITMPEAR</sequence>
<evidence type="ECO:0000256" key="5">
    <source>
        <dbReference type="ARBA" id="ARBA00022777"/>
    </source>
</evidence>
<evidence type="ECO:0000259" key="15">
    <source>
        <dbReference type="PROSITE" id="PS50948"/>
    </source>
</evidence>
<dbReference type="InterPro" id="IPR011009">
    <property type="entry name" value="Kinase-like_dom_sf"/>
</dbReference>
<dbReference type="CDD" id="cd00028">
    <property type="entry name" value="B_lectin"/>
    <property type="match status" value="1"/>
</dbReference>
<dbReference type="PANTHER" id="PTHR32444">
    <property type="entry name" value="BULB-TYPE LECTIN DOMAIN-CONTAINING PROTEIN"/>
    <property type="match status" value="1"/>
</dbReference>
<evidence type="ECO:0000256" key="7">
    <source>
        <dbReference type="ARBA" id="ARBA00023157"/>
    </source>
</evidence>
<dbReference type="Pfam" id="PF00954">
    <property type="entry name" value="S_locus_glycop"/>
    <property type="match status" value="1"/>
</dbReference>
<comment type="catalytic activity">
    <reaction evidence="10 11">
        <text>L-seryl-[protein] + ATP = O-phospho-L-seryl-[protein] + ADP + H(+)</text>
        <dbReference type="Rhea" id="RHEA:17989"/>
        <dbReference type="Rhea" id="RHEA-COMP:9863"/>
        <dbReference type="Rhea" id="RHEA-COMP:11604"/>
        <dbReference type="ChEBI" id="CHEBI:15378"/>
        <dbReference type="ChEBI" id="CHEBI:29999"/>
        <dbReference type="ChEBI" id="CHEBI:30616"/>
        <dbReference type="ChEBI" id="CHEBI:83421"/>
        <dbReference type="ChEBI" id="CHEBI:456216"/>
        <dbReference type="EC" id="2.7.11.1"/>
    </reaction>
</comment>
<evidence type="ECO:0000256" key="1">
    <source>
        <dbReference type="ARBA" id="ARBA00022527"/>
    </source>
</evidence>
<dbReference type="OMA" id="CEERSTH"/>
<evidence type="ECO:0000256" key="9">
    <source>
        <dbReference type="ARBA" id="ARBA00047899"/>
    </source>
</evidence>
<comment type="similarity">
    <text evidence="11">Belongs to the protein kinase superfamily. Ser/Thr protein kinase family.</text>
</comment>
<dbReference type="InterPro" id="IPR024171">
    <property type="entry name" value="SRK-like_kinase"/>
</dbReference>
<dbReference type="GO" id="GO:0004674">
    <property type="term" value="F:protein serine/threonine kinase activity"/>
    <property type="evidence" value="ECO:0007669"/>
    <property type="project" value="UniProtKB-KW"/>
</dbReference>
<keyword evidence="12" id="KW-0812">Transmembrane</keyword>
<dbReference type="SMART" id="SM00220">
    <property type="entry name" value="S_TKc"/>
    <property type="match status" value="1"/>
</dbReference>
<keyword evidence="5 11" id="KW-0418">Kinase</keyword>
<evidence type="ECO:0000313" key="16">
    <source>
        <dbReference type="EnsemblPlants" id="QL09p054483:mrna"/>
    </source>
</evidence>
<keyword evidence="2 11" id="KW-0808">Transferase</keyword>
<reference evidence="16" key="2">
    <citation type="submission" date="2021-01" db="UniProtKB">
        <authorList>
            <consortium name="EnsemblPlants"/>
        </authorList>
    </citation>
    <scope>IDENTIFICATION</scope>
</reference>
<feature type="domain" description="Bulb-type lectin" evidence="14">
    <location>
        <begin position="25"/>
        <end position="145"/>
    </location>
</feature>
<dbReference type="PROSITE" id="PS00108">
    <property type="entry name" value="PROTEIN_KINASE_ST"/>
    <property type="match status" value="1"/>
</dbReference>